<organism evidence="2 3">
    <name type="scientific">Meloidogyne javanica</name>
    <name type="common">Root-knot nematode worm</name>
    <dbReference type="NCBI Taxonomy" id="6303"/>
    <lineage>
        <taxon>Eukaryota</taxon>
        <taxon>Metazoa</taxon>
        <taxon>Ecdysozoa</taxon>
        <taxon>Nematoda</taxon>
        <taxon>Chromadorea</taxon>
        <taxon>Rhabditida</taxon>
        <taxon>Tylenchina</taxon>
        <taxon>Tylenchomorpha</taxon>
        <taxon>Tylenchoidea</taxon>
        <taxon>Meloidogynidae</taxon>
        <taxon>Meloidogyninae</taxon>
        <taxon>Meloidogyne</taxon>
        <taxon>Meloidogyne incognita group</taxon>
    </lineage>
</organism>
<name>A0A915M1X7_MELJA</name>
<evidence type="ECO:0000313" key="3">
    <source>
        <dbReference type="WBParaSite" id="scaffold2671_cov182.g5230"/>
    </source>
</evidence>
<feature type="region of interest" description="Disordered" evidence="1">
    <location>
        <begin position="48"/>
        <end position="71"/>
    </location>
</feature>
<proteinExistence type="predicted"/>
<accession>A0A915M1X7</accession>
<dbReference type="Proteomes" id="UP000887561">
    <property type="component" value="Unplaced"/>
</dbReference>
<sequence length="71" mass="8137">MVLELYTYFNYTENNDIGDVMNELYVLKRKEPTNIITRLIQACVQNNPSDRTAMEDPGTNPDLLNPNSVIC</sequence>
<reference evidence="3" key="1">
    <citation type="submission" date="2022-11" db="UniProtKB">
        <authorList>
            <consortium name="WormBaseParasite"/>
        </authorList>
    </citation>
    <scope>IDENTIFICATION</scope>
</reference>
<evidence type="ECO:0000256" key="1">
    <source>
        <dbReference type="SAM" id="MobiDB-lite"/>
    </source>
</evidence>
<dbReference type="WBParaSite" id="scaffold2671_cov182.g5230">
    <property type="protein sequence ID" value="scaffold2671_cov182.g5230"/>
    <property type="gene ID" value="scaffold2671_cov182.g5230"/>
</dbReference>
<protein>
    <submittedName>
        <fullName evidence="3">Uncharacterized protein</fullName>
    </submittedName>
</protein>
<keyword evidence="2" id="KW-1185">Reference proteome</keyword>
<evidence type="ECO:0000313" key="2">
    <source>
        <dbReference type="Proteomes" id="UP000887561"/>
    </source>
</evidence>
<dbReference type="AlphaFoldDB" id="A0A915M1X7"/>